<dbReference type="GO" id="GO:0005886">
    <property type="term" value="C:plasma membrane"/>
    <property type="evidence" value="ECO:0007669"/>
    <property type="project" value="TreeGrafter"/>
</dbReference>
<keyword evidence="3" id="KW-0406">Ion transport</keyword>
<keyword evidence="3" id="KW-0813">Transport</keyword>
<dbReference type="SUPFAM" id="SSF161111">
    <property type="entry name" value="Cation efflux protein transmembrane domain-like"/>
    <property type="match status" value="1"/>
</dbReference>
<dbReference type="InterPro" id="IPR027469">
    <property type="entry name" value="Cation_efflux_TMD_sf"/>
</dbReference>
<feature type="transmembrane region" description="Helical" evidence="6">
    <location>
        <begin position="75"/>
        <end position="92"/>
    </location>
</feature>
<comment type="subcellular location">
    <subcellularLocation>
        <location evidence="1">Membrane</location>
        <topology evidence="1">Multi-pass membrane protein</topology>
    </subcellularLocation>
</comment>
<keyword evidence="2 6" id="KW-0812">Transmembrane</keyword>
<dbReference type="Pfam" id="PF01545">
    <property type="entry name" value="Cation_efflux"/>
    <property type="match status" value="1"/>
</dbReference>
<evidence type="ECO:0000313" key="8">
    <source>
        <dbReference type="EMBL" id="KIC56713.1"/>
    </source>
</evidence>
<feature type="domain" description="Cation efflux protein transmembrane" evidence="7">
    <location>
        <begin position="15"/>
        <end position="189"/>
    </location>
</feature>
<keyword evidence="3" id="KW-0862">Zinc</keyword>
<evidence type="ECO:0000256" key="2">
    <source>
        <dbReference type="ARBA" id="ARBA00022692"/>
    </source>
</evidence>
<dbReference type="EMBL" id="JWSY01000020">
    <property type="protein sequence ID" value="KIC56713.1"/>
    <property type="molecule type" value="Genomic_DNA"/>
</dbReference>
<organism evidence="8 9">
    <name type="scientific">Brevundimonas nasdae</name>
    <dbReference type="NCBI Taxonomy" id="172043"/>
    <lineage>
        <taxon>Bacteria</taxon>
        <taxon>Pseudomonadati</taxon>
        <taxon>Pseudomonadota</taxon>
        <taxon>Alphaproteobacteria</taxon>
        <taxon>Caulobacterales</taxon>
        <taxon>Caulobacteraceae</taxon>
        <taxon>Brevundimonas</taxon>
    </lineage>
</organism>
<keyword evidence="4 6" id="KW-1133">Transmembrane helix</keyword>
<dbReference type="InterPro" id="IPR050681">
    <property type="entry name" value="CDF/SLC30A"/>
</dbReference>
<feature type="transmembrane region" description="Helical" evidence="6">
    <location>
        <begin position="52"/>
        <end position="68"/>
    </location>
</feature>
<accession>A0A0B4DR12</accession>
<evidence type="ECO:0000259" key="7">
    <source>
        <dbReference type="Pfam" id="PF01545"/>
    </source>
</evidence>
<gene>
    <name evidence="8" type="ORF">RM53_11765</name>
</gene>
<dbReference type="PANTHER" id="PTHR11562">
    <property type="entry name" value="CATION EFFLUX PROTEIN/ ZINC TRANSPORTER"/>
    <property type="match status" value="1"/>
</dbReference>
<evidence type="ECO:0000256" key="4">
    <source>
        <dbReference type="ARBA" id="ARBA00022989"/>
    </source>
</evidence>
<protein>
    <submittedName>
        <fullName evidence="8">RND transporter</fullName>
    </submittedName>
</protein>
<keyword evidence="3" id="KW-0864">Zinc transport</keyword>
<keyword evidence="5 6" id="KW-0472">Membrane</keyword>
<sequence>MSGAHDTEQVQRRILLVVLALNALLFVGLGVGGLAADSSALLANAVDNGSDAAVYLISFLAVGRALIWKTRAAQASGVMLLIFSVLVLLDALRRTLTGTEPVGPTMMVLAVVAAVINLICLLLIRRQRSGDVNMKAAETFSLNDFASNGGILVAGGLVMWLNQSWPDLLVGVLVAAIAAKGGIDILRDARTASREPEDPIP</sequence>
<dbReference type="Gene3D" id="1.20.1510.10">
    <property type="entry name" value="Cation efflux protein transmembrane domain"/>
    <property type="match status" value="1"/>
</dbReference>
<dbReference type="AlphaFoldDB" id="A0A0B4DR12"/>
<dbReference type="GO" id="GO:0005385">
    <property type="term" value="F:zinc ion transmembrane transporter activity"/>
    <property type="evidence" value="ECO:0007669"/>
    <property type="project" value="TreeGrafter"/>
</dbReference>
<evidence type="ECO:0000256" key="6">
    <source>
        <dbReference type="SAM" id="Phobius"/>
    </source>
</evidence>
<reference evidence="8 9" key="1">
    <citation type="submission" date="2014-12" db="EMBL/GenBank/DDBJ databases">
        <title>Genome sequencing of Brevundimonas nasdae TPW30.</title>
        <authorList>
            <person name="Tan P.W."/>
            <person name="Chan K.-G."/>
        </authorList>
    </citation>
    <scope>NUCLEOTIDE SEQUENCE [LARGE SCALE GENOMIC DNA]</scope>
    <source>
        <strain evidence="8 9">TPW30</strain>
    </source>
</reference>
<evidence type="ECO:0000256" key="3">
    <source>
        <dbReference type="ARBA" id="ARBA00022906"/>
    </source>
</evidence>
<dbReference type="Proteomes" id="UP000031166">
    <property type="component" value="Unassembled WGS sequence"/>
</dbReference>
<evidence type="ECO:0000256" key="1">
    <source>
        <dbReference type="ARBA" id="ARBA00004141"/>
    </source>
</evidence>
<name>A0A0B4DR12_9CAUL</name>
<dbReference type="PANTHER" id="PTHR11562:SF17">
    <property type="entry name" value="RE54080P-RELATED"/>
    <property type="match status" value="1"/>
</dbReference>
<feature type="transmembrane region" description="Helical" evidence="6">
    <location>
        <begin position="145"/>
        <end position="162"/>
    </location>
</feature>
<proteinExistence type="predicted"/>
<dbReference type="RefSeq" id="WP_039246983.1">
    <property type="nucleotide sequence ID" value="NZ_JWSY01000020.1"/>
</dbReference>
<dbReference type="InterPro" id="IPR058533">
    <property type="entry name" value="Cation_efflux_TM"/>
</dbReference>
<evidence type="ECO:0000313" key="9">
    <source>
        <dbReference type="Proteomes" id="UP000031166"/>
    </source>
</evidence>
<dbReference type="STRING" id="172043.RM53_11765"/>
<feature type="transmembrane region" description="Helical" evidence="6">
    <location>
        <begin position="14"/>
        <end position="32"/>
    </location>
</feature>
<evidence type="ECO:0000256" key="5">
    <source>
        <dbReference type="ARBA" id="ARBA00023136"/>
    </source>
</evidence>
<feature type="transmembrane region" description="Helical" evidence="6">
    <location>
        <begin position="104"/>
        <end position="124"/>
    </location>
</feature>
<comment type="caution">
    <text evidence="8">The sequence shown here is derived from an EMBL/GenBank/DDBJ whole genome shotgun (WGS) entry which is preliminary data.</text>
</comment>